<accession>A0A1X2GVI9</accession>
<dbReference type="PROSITE" id="PS00678">
    <property type="entry name" value="WD_REPEATS_1"/>
    <property type="match status" value="1"/>
</dbReference>
<name>A0A1X2GVI9_9FUNG</name>
<gene>
    <name evidence="8" type="ORF">DM01DRAFT_1332179</name>
</gene>
<dbReference type="SUPFAM" id="SSF50978">
    <property type="entry name" value="WD40 repeat-like"/>
    <property type="match status" value="1"/>
</dbReference>
<organism evidence="8 9">
    <name type="scientific">Hesseltinella vesiculosa</name>
    <dbReference type="NCBI Taxonomy" id="101127"/>
    <lineage>
        <taxon>Eukaryota</taxon>
        <taxon>Fungi</taxon>
        <taxon>Fungi incertae sedis</taxon>
        <taxon>Mucoromycota</taxon>
        <taxon>Mucoromycotina</taxon>
        <taxon>Mucoromycetes</taxon>
        <taxon>Mucorales</taxon>
        <taxon>Cunninghamellaceae</taxon>
        <taxon>Hesseltinella</taxon>
    </lineage>
</organism>
<reference evidence="8 9" key="1">
    <citation type="submission" date="2016-07" db="EMBL/GenBank/DDBJ databases">
        <title>Pervasive Adenine N6-methylation of Active Genes in Fungi.</title>
        <authorList>
            <consortium name="DOE Joint Genome Institute"/>
            <person name="Mondo S.J."/>
            <person name="Dannebaum R.O."/>
            <person name="Kuo R.C."/>
            <person name="Labutti K."/>
            <person name="Haridas S."/>
            <person name="Kuo A."/>
            <person name="Salamov A."/>
            <person name="Ahrendt S.R."/>
            <person name="Lipzen A."/>
            <person name="Sullivan W."/>
            <person name="Andreopoulos W.B."/>
            <person name="Clum A."/>
            <person name="Lindquist E."/>
            <person name="Daum C."/>
            <person name="Ramamoorthy G.K."/>
            <person name="Gryganskyi A."/>
            <person name="Culley D."/>
            <person name="Magnuson J.K."/>
            <person name="James T.Y."/>
            <person name="O'Malley M.A."/>
            <person name="Stajich J.E."/>
            <person name="Spatafora J.W."/>
            <person name="Visel A."/>
            <person name="Grigoriev I.V."/>
        </authorList>
    </citation>
    <scope>NUCLEOTIDE SEQUENCE [LARGE SCALE GENOMIC DNA]</scope>
    <source>
        <strain evidence="8 9">NRRL 3301</strain>
    </source>
</reference>
<dbReference type="Proteomes" id="UP000242146">
    <property type="component" value="Unassembled WGS sequence"/>
</dbReference>
<dbReference type="EMBL" id="MCGT01000003">
    <property type="protein sequence ID" value="ORX61578.1"/>
    <property type="molecule type" value="Genomic_DNA"/>
</dbReference>
<proteinExistence type="inferred from homology"/>
<evidence type="ECO:0000256" key="4">
    <source>
        <dbReference type="ARBA" id="ARBA00023015"/>
    </source>
</evidence>
<feature type="region of interest" description="Disordered" evidence="7">
    <location>
        <begin position="1"/>
        <end position="29"/>
    </location>
</feature>
<evidence type="ECO:0000256" key="6">
    <source>
        <dbReference type="PROSITE-ProRule" id="PRU00221"/>
    </source>
</evidence>
<dbReference type="InterPro" id="IPR051243">
    <property type="entry name" value="PcG_WD-repeat"/>
</dbReference>
<evidence type="ECO:0000256" key="2">
    <source>
        <dbReference type="ARBA" id="ARBA00022574"/>
    </source>
</evidence>
<keyword evidence="3" id="KW-0677">Repeat</keyword>
<dbReference type="STRING" id="101127.A0A1X2GVI9"/>
<dbReference type="PANTHER" id="PTHR10253">
    <property type="entry name" value="POLYCOMB PROTEIN"/>
    <property type="match status" value="1"/>
</dbReference>
<keyword evidence="9" id="KW-1185">Reference proteome</keyword>
<evidence type="ECO:0000313" key="8">
    <source>
        <dbReference type="EMBL" id="ORX61578.1"/>
    </source>
</evidence>
<dbReference type="InterPro" id="IPR015943">
    <property type="entry name" value="WD40/YVTN_repeat-like_dom_sf"/>
</dbReference>
<keyword evidence="2 6" id="KW-0853">WD repeat</keyword>
<dbReference type="Gene3D" id="2.130.10.10">
    <property type="entry name" value="YVTN repeat-like/Quinoprotein amine dehydrogenase"/>
    <property type="match status" value="1"/>
</dbReference>
<protein>
    <submittedName>
        <fullName evidence="8">WD40 repeat-like protein</fullName>
    </submittedName>
</protein>
<dbReference type="SMART" id="SM00320">
    <property type="entry name" value="WD40"/>
    <property type="match status" value="5"/>
</dbReference>
<feature type="repeat" description="WD" evidence="6">
    <location>
        <begin position="174"/>
        <end position="216"/>
    </location>
</feature>
<keyword evidence="5" id="KW-0804">Transcription</keyword>
<dbReference type="AlphaFoldDB" id="A0A1X2GVI9"/>
<dbReference type="InterPro" id="IPR036322">
    <property type="entry name" value="WD40_repeat_dom_sf"/>
</dbReference>
<sequence length="408" mass="46568">MATTLKRRLSVMDESSSSKKQQTESIDRVEEQRKIFANMRLRRIIKENHGQDVNQLGFFFNSKNFDAPVGIDVHKTFDKHGSVQREYTDTSNVLATIGGPQLNVYDNEHCGDHLDIMSNFNLASNLKENESSDSRGLSTFCWLYREEDALIAVAGEDTNIHILSIAKSKEVSVLKGHSKRIIDIHAHPHNDKHIVSVSKDGTVCLWDVPNERCLVVFQVDCNVICFHPDGKRFISGSSKGEFREWVLPEAMDACLNADGEHEPLVIDKSNSKLLKKMHGDNPIDCIRFAQGKVLSKSINGRMEYWDMDSDESIRSFRIKTGECYSRFDVSLDEGYFCVGSSHGRVYIYNLNTGKQLAELSHRRSTKTIRCCAFSRDCKQILCGGEDGFLWRYDYVDDATLETWKNWRK</sequence>
<dbReference type="OrthoDB" id="7318948at2759"/>
<evidence type="ECO:0000256" key="7">
    <source>
        <dbReference type="SAM" id="MobiDB-lite"/>
    </source>
</evidence>
<comment type="similarity">
    <text evidence="1">Belongs to the WD repeat ESC family.</text>
</comment>
<evidence type="ECO:0000313" key="9">
    <source>
        <dbReference type="Proteomes" id="UP000242146"/>
    </source>
</evidence>
<evidence type="ECO:0000256" key="3">
    <source>
        <dbReference type="ARBA" id="ARBA00022737"/>
    </source>
</evidence>
<keyword evidence="4" id="KW-0805">Transcription regulation</keyword>
<comment type="caution">
    <text evidence="8">The sequence shown here is derived from an EMBL/GenBank/DDBJ whole genome shotgun (WGS) entry which is preliminary data.</text>
</comment>
<dbReference type="InterPro" id="IPR019775">
    <property type="entry name" value="WD40_repeat_CS"/>
</dbReference>
<dbReference type="Pfam" id="PF00400">
    <property type="entry name" value="WD40"/>
    <property type="match status" value="3"/>
</dbReference>
<dbReference type="PROSITE" id="PS50082">
    <property type="entry name" value="WD_REPEATS_2"/>
    <property type="match status" value="1"/>
</dbReference>
<dbReference type="InterPro" id="IPR001680">
    <property type="entry name" value="WD40_rpt"/>
</dbReference>
<evidence type="ECO:0000256" key="5">
    <source>
        <dbReference type="ARBA" id="ARBA00023163"/>
    </source>
</evidence>
<dbReference type="PROSITE" id="PS50294">
    <property type="entry name" value="WD_REPEATS_REGION"/>
    <property type="match status" value="1"/>
</dbReference>
<evidence type="ECO:0000256" key="1">
    <source>
        <dbReference type="ARBA" id="ARBA00008075"/>
    </source>
</evidence>